<evidence type="ECO:0000256" key="4">
    <source>
        <dbReference type="ARBA" id="ARBA00037908"/>
    </source>
</evidence>
<comment type="similarity">
    <text evidence="5">Belongs to the zinc-containing alcohol dehydrogenase family. DOIA dehydrogenase subfamily.</text>
</comment>
<evidence type="ECO:0000313" key="11">
    <source>
        <dbReference type="EMBL" id="NGO08343.1"/>
    </source>
</evidence>
<dbReference type="GO" id="GO:0016491">
    <property type="term" value="F:oxidoreductase activity"/>
    <property type="evidence" value="ECO:0007669"/>
    <property type="project" value="UniProtKB-KW"/>
</dbReference>
<accession>A0A6G4V3B0</accession>
<reference evidence="11 12" key="1">
    <citation type="submission" date="2020-02" db="EMBL/GenBank/DDBJ databases">
        <title>Whole-genome analyses of novel actinobacteria.</title>
        <authorList>
            <person name="Sahin N."/>
            <person name="Gencbay T."/>
        </authorList>
    </citation>
    <scope>NUCLEOTIDE SEQUENCE [LARGE SCALE GENOMIC DNA]</scope>
    <source>
        <strain evidence="11 12">HC44</strain>
    </source>
</reference>
<dbReference type="SUPFAM" id="SSF51735">
    <property type="entry name" value="NAD(P)-binding Rossmann-fold domains"/>
    <property type="match status" value="1"/>
</dbReference>
<dbReference type="InterPro" id="IPR013149">
    <property type="entry name" value="ADH-like_C"/>
</dbReference>
<dbReference type="InterPro" id="IPR011032">
    <property type="entry name" value="GroES-like_sf"/>
</dbReference>
<dbReference type="SUPFAM" id="SSF50129">
    <property type="entry name" value="GroES-like"/>
    <property type="match status" value="1"/>
</dbReference>
<name>A0A6G4V3B0_9ACTN</name>
<dbReference type="AlphaFoldDB" id="A0A6G4V3B0"/>
<protein>
    <recommendedName>
        <fullName evidence="7">2-deoxy-scyllo-inosamine dehydrogenase</fullName>
        <ecNumber evidence="6">1.1.1.329</ecNumber>
    </recommendedName>
</protein>
<proteinExistence type="inferred from homology"/>
<keyword evidence="2" id="KW-0560">Oxidoreductase</keyword>
<dbReference type="RefSeq" id="WP_165258010.1">
    <property type="nucleotide sequence ID" value="NZ_JAAKZY010000029.1"/>
</dbReference>
<gene>
    <name evidence="11" type="ORF">G5C60_12085</name>
</gene>
<dbReference type="Pfam" id="PF00107">
    <property type="entry name" value="ADH_zinc_N"/>
    <property type="match status" value="1"/>
</dbReference>
<dbReference type="EC" id="1.1.1.329" evidence="6"/>
<comment type="catalytic activity">
    <reaction evidence="8">
        <text>2-deoxy-scyllo-inosamine + NAD(+) = 3-amino-2,3-dideoxy-scyllo-inosose + NADH + H(+)</text>
        <dbReference type="Rhea" id="RHEA:33883"/>
        <dbReference type="ChEBI" id="CHEBI:15378"/>
        <dbReference type="ChEBI" id="CHEBI:57540"/>
        <dbReference type="ChEBI" id="CHEBI:57945"/>
        <dbReference type="ChEBI" id="CHEBI:65002"/>
        <dbReference type="ChEBI" id="CHEBI:65003"/>
        <dbReference type="EC" id="1.1.1.329"/>
    </reaction>
</comment>
<evidence type="ECO:0000256" key="5">
    <source>
        <dbReference type="ARBA" id="ARBA00038004"/>
    </source>
</evidence>
<evidence type="ECO:0000313" key="12">
    <source>
        <dbReference type="Proteomes" id="UP000472335"/>
    </source>
</evidence>
<keyword evidence="12" id="KW-1185">Reference proteome</keyword>
<comment type="pathway">
    <text evidence="4">Metabolic intermediate biosynthesis; 2-deoxystreptamine biosynthesis; 2-deoxystreptamine from D-glucose 6-phosphate: step 3/4.</text>
</comment>
<sequence length="366" mass="38905">MTTMLALRAHRDASTLVLEDIPVPEPGPMDVVVRVAAAGLAPGIMRLLAMGAFKHLPTTLGFEAAGSIAAVGSEATGVRIGDRVRAHTFLNCRTCIYCRTDRDMMCAQQSIMGYAAFNDTAMPLYDEYHNGVLAEYVRLPYWLVDPLPQSVSFDVAAKVHTLANAVRALKWAELPMGSTVVVTAATGAMGTATVKLAKHFGVADLILVGRHSDRLKAVAGLSGGIPASIVALDELPDDWTATRALAGRLRELAPGGAHAVLDYVPDGPVTGQAMAGLATGGALVHMGGNHTPLPLSPMALMMNMWRFIGTRACTRNDALEVLRLLETGALAADELITHRFPLSEAVGAVDAIQRRDEPMWMPVINP</sequence>
<dbReference type="EMBL" id="JAAKZY010000029">
    <property type="protein sequence ID" value="NGO08343.1"/>
    <property type="molecule type" value="Genomic_DNA"/>
</dbReference>
<evidence type="ECO:0000256" key="7">
    <source>
        <dbReference type="ARBA" id="ARBA00039387"/>
    </source>
</evidence>
<dbReference type="InterPro" id="IPR050129">
    <property type="entry name" value="Zn_alcohol_dh"/>
</dbReference>
<dbReference type="Proteomes" id="UP000472335">
    <property type="component" value="Unassembled WGS sequence"/>
</dbReference>
<comment type="catalytic activity">
    <reaction evidence="9">
        <text>2-deoxy-scyllo-inosamine + NADP(+) = 3-amino-2,3-dideoxy-scyllo-inosose + NADPH + H(+)</text>
        <dbReference type="Rhea" id="RHEA:33879"/>
        <dbReference type="ChEBI" id="CHEBI:15378"/>
        <dbReference type="ChEBI" id="CHEBI:57783"/>
        <dbReference type="ChEBI" id="CHEBI:58349"/>
        <dbReference type="ChEBI" id="CHEBI:65002"/>
        <dbReference type="ChEBI" id="CHEBI:65003"/>
        <dbReference type="EC" id="1.1.1.329"/>
    </reaction>
</comment>
<dbReference type="InterPro" id="IPR036291">
    <property type="entry name" value="NAD(P)-bd_dom_sf"/>
</dbReference>
<organism evidence="11 12">
    <name type="scientific">Streptomyces scabichelini</name>
    <dbReference type="NCBI Taxonomy" id="2711217"/>
    <lineage>
        <taxon>Bacteria</taxon>
        <taxon>Bacillati</taxon>
        <taxon>Actinomycetota</taxon>
        <taxon>Actinomycetes</taxon>
        <taxon>Kitasatosporales</taxon>
        <taxon>Streptomycetaceae</taxon>
        <taxon>Streptomyces</taxon>
    </lineage>
</organism>
<dbReference type="SMART" id="SM00829">
    <property type="entry name" value="PKS_ER"/>
    <property type="match status" value="1"/>
</dbReference>
<comment type="function">
    <text evidence="3">Catalyzes the oxidation of 2-deoxy-scyllo-inosamine (DOIA) with NAD(+) or NADP(+), forming 3-amino-2,3-dideoxy-scyllo-inosose (amino-DOI).</text>
</comment>
<dbReference type="PANTHER" id="PTHR43401:SF5">
    <property type="entry name" value="ALCOHOL DEHYDROGENASE-RELATED"/>
    <property type="match status" value="1"/>
</dbReference>
<comment type="caution">
    <text evidence="11">The sequence shown here is derived from an EMBL/GenBank/DDBJ whole genome shotgun (WGS) entry which is preliminary data.</text>
</comment>
<evidence type="ECO:0000256" key="1">
    <source>
        <dbReference type="ARBA" id="ARBA00001947"/>
    </source>
</evidence>
<dbReference type="Pfam" id="PF08240">
    <property type="entry name" value="ADH_N"/>
    <property type="match status" value="1"/>
</dbReference>
<dbReference type="InterPro" id="IPR020843">
    <property type="entry name" value="ER"/>
</dbReference>
<evidence type="ECO:0000256" key="6">
    <source>
        <dbReference type="ARBA" id="ARBA00039102"/>
    </source>
</evidence>
<feature type="domain" description="Enoyl reductase (ER)" evidence="10">
    <location>
        <begin position="11"/>
        <end position="357"/>
    </location>
</feature>
<dbReference type="Gene3D" id="3.90.180.10">
    <property type="entry name" value="Medium-chain alcohol dehydrogenases, catalytic domain"/>
    <property type="match status" value="1"/>
</dbReference>
<evidence type="ECO:0000256" key="9">
    <source>
        <dbReference type="ARBA" id="ARBA00049085"/>
    </source>
</evidence>
<dbReference type="PANTHER" id="PTHR43401">
    <property type="entry name" value="L-THREONINE 3-DEHYDROGENASE"/>
    <property type="match status" value="1"/>
</dbReference>
<dbReference type="InterPro" id="IPR013154">
    <property type="entry name" value="ADH-like_N"/>
</dbReference>
<evidence type="ECO:0000259" key="10">
    <source>
        <dbReference type="SMART" id="SM00829"/>
    </source>
</evidence>
<evidence type="ECO:0000256" key="8">
    <source>
        <dbReference type="ARBA" id="ARBA00048685"/>
    </source>
</evidence>
<evidence type="ECO:0000256" key="2">
    <source>
        <dbReference type="ARBA" id="ARBA00023002"/>
    </source>
</evidence>
<evidence type="ECO:0000256" key="3">
    <source>
        <dbReference type="ARBA" id="ARBA00037678"/>
    </source>
</evidence>
<comment type="cofactor">
    <cofactor evidence="1">
        <name>Zn(2+)</name>
        <dbReference type="ChEBI" id="CHEBI:29105"/>
    </cofactor>
</comment>